<dbReference type="InterPro" id="IPR024787">
    <property type="entry name" value="EcsC"/>
</dbReference>
<dbReference type="EMBL" id="CP068053">
    <property type="protein sequence ID" value="QQT02619.1"/>
    <property type="molecule type" value="Genomic_DNA"/>
</dbReference>
<proteinExistence type="predicted"/>
<dbReference type="RefSeq" id="WP_040376604.1">
    <property type="nucleotide sequence ID" value="NZ_JARMSH010000008.1"/>
</dbReference>
<sequence>MNEYEQNCLRDALTWKKKLLKKTGAIEKFSRKTQLKMNRYIPDKIHTGITASIRYFIETMLTGSGFITKEKEVRMLTFQQKEEWVQEKIGTYRKTAVIEGIGTGAGGLLIGLTDFPLLLSIKMKLLFDISGLYGFNAKKYEERLFILYIFHITFSSNETKLKHLPLIERWNESEKHPELDWYTVQQEYRDYVDLVKMLQLVPGIGAAVGAYANHNLLVHLGETAQNCFRLRMLEQK</sequence>
<evidence type="ECO:0000313" key="2">
    <source>
        <dbReference type="Proteomes" id="UP000595254"/>
    </source>
</evidence>
<dbReference type="Pfam" id="PF12787">
    <property type="entry name" value="EcsC"/>
    <property type="match status" value="1"/>
</dbReference>
<gene>
    <name evidence="1" type="ORF">I6J18_09975</name>
</gene>
<dbReference type="Proteomes" id="UP000595254">
    <property type="component" value="Chromosome"/>
</dbReference>
<dbReference type="KEGG" id="ppsr:I6J18_09975"/>
<evidence type="ECO:0000313" key="1">
    <source>
        <dbReference type="EMBL" id="QQT02619.1"/>
    </source>
</evidence>
<dbReference type="PANTHER" id="PTHR41260">
    <property type="entry name" value="PROTEIN ECSC"/>
    <property type="match status" value="1"/>
</dbReference>
<keyword evidence="2" id="KW-1185">Reference proteome</keyword>
<dbReference type="AlphaFoldDB" id="A0A974S2I1"/>
<protein>
    <submittedName>
        <fullName evidence="1">EcsC family protein</fullName>
    </submittedName>
</protein>
<organism evidence="1 2">
    <name type="scientific">Peribacillus psychrosaccharolyticus</name>
    <name type="common">Bacillus psychrosaccharolyticus</name>
    <dbReference type="NCBI Taxonomy" id="1407"/>
    <lineage>
        <taxon>Bacteria</taxon>
        <taxon>Bacillati</taxon>
        <taxon>Bacillota</taxon>
        <taxon>Bacilli</taxon>
        <taxon>Bacillales</taxon>
        <taxon>Bacillaceae</taxon>
        <taxon>Peribacillus</taxon>
    </lineage>
</organism>
<dbReference type="PANTHER" id="PTHR41260:SF1">
    <property type="entry name" value="PROTEIN ECSC"/>
    <property type="match status" value="1"/>
</dbReference>
<name>A0A974S2I1_PERPY</name>
<accession>A0A974S2I1</accession>
<reference evidence="1 2" key="1">
    <citation type="submission" date="2021-01" db="EMBL/GenBank/DDBJ databases">
        <title>FDA dAtabase for Regulatory Grade micrObial Sequences (FDA-ARGOS): Supporting development and validation of Infectious Disease Dx tests.</title>
        <authorList>
            <person name="Nelson B."/>
            <person name="Plummer A."/>
            <person name="Tallon L."/>
            <person name="Sadzewicz L."/>
            <person name="Zhao X."/>
            <person name="Boylan J."/>
            <person name="Ott S."/>
            <person name="Bowen H."/>
            <person name="Vavikolanu K."/>
            <person name="Mehta A."/>
            <person name="Aluvathingal J."/>
            <person name="Nadendla S."/>
            <person name="Myers T."/>
            <person name="Yan Y."/>
            <person name="Sichtig H."/>
        </authorList>
    </citation>
    <scope>NUCLEOTIDE SEQUENCE [LARGE SCALE GENOMIC DNA]</scope>
    <source>
        <strain evidence="1 2">FDAARGOS_1161</strain>
    </source>
</reference>